<accession>A0A7R9M706</accession>
<gene>
    <name evidence="1" type="ORF">ONB1V03_LOCUS11287</name>
</gene>
<feature type="non-terminal residue" evidence="1">
    <location>
        <position position="1"/>
    </location>
</feature>
<evidence type="ECO:0000313" key="1">
    <source>
        <dbReference type="EMBL" id="CAD7654641.1"/>
    </source>
</evidence>
<keyword evidence="2" id="KW-1185">Reference proteome</keyword>
<dbReference type="EMBL" id="CAJPVJ010008299">
    <property type="protein sequence ID" value="CAG2171828.1"/>
    <property type="molecule type" value="Genomic_DNA"/>
</dbReference>
<dbReference type="OrthoDB" id="10544741at2759"/>
<name>A0A7R9M706_9ACAR</name>
<dbReference type="Proteomes" id="UP000728032">
    <property type="component" value="Unassembled WGS sequence"/>
</dbReference>
<protein>
    <submittedName>
        <fullName evidence="1">Uncharacterized protein</fullName>
    </submittedName>
</protein>
<proteinExistence type="predicted"/>
<organism evidence="1">
    <name type="scientific">Oppiella nova</name>
    <dbReference type="NCBI Taxonomy" id="334625"/>
    <lineage>
        <taxon>Eukaryota</taxon>
        <taxon>Metazoa</taxon>
        <taxon>Ecdysozoa</taxon>
        <taxon>Arthropoda</taxon>
        <taxon>Chelicerata</taxon>
        <taxon>Arachnida</taxon>
        <taxon>Acari</taxon>
        <taxon>Acariformes</taxon>
        <taxon>Sarcoptiformes</taxon>
        <taxon>Oribatida</taxon>
        <taxon>Brachypylina</taxon>
        <taxon>Oppioidea</taxon>
        <taxon>Oppiidae</taxon>
        <taxon>Oppiella</taxon>
    </lineage>
</organism>
<evidence type="ECO:0000313" key="2">
    <source>
        <dbReference type="Proteomes" id="UP000728032"/>
    </source>
</evidence>
<dbReference type="AlphaFoldDB" id="A0A7R9M706"/>
<sequence length="245" mass="27771">CTDETYKWTDFEVTNAERMGSVLVYKDSIVSNTRKSVNLMVLCDCYSAPIVNQFRHHEELVLVLDEEWTQYYLLSELTETTFDEKQTNSLILQLYSILEYMENNGSNQLPADIINTIIISASEEDILLIVPMNTSTSTPLANSNESADTSDTHITLHQFLWQLLAKLLPNSLFASVGHVLSQPSVRIRYSKTIVQLIAFHIPVHEISANTTSDYDTDLQINYCIDLIRNSIAFINSSANDIKPIN</sequence>
<dbReference type="EMBL" id="OC923124">
    <property type="protein sequence ID" value="CAD7654641.1"/>
    <property type="molecule type" value="Genomic_DNA"/>
</dbReference>
<reference evidence="1" key="1">
    <citation type="submission" date="2020-11" db="EMBL/GenBank/DDBJ databases">
        <authorList>
            <person name="Tran Van P."/>
        </authorList>
    </citation>
    <scope>NUCLEOTIDE SEQUENCE</scope>
</reference>